<protein>
    <submittedName>
        <fullName evidence="1">Uncharacterized protein</fullName>
    </submittedName>
</protein>
<organism evidence="1">
    <name type="scientific">uncultured Sulfurovum sp</name>
    <dbReference type="NCBI Taxonomy" id="269237"/>
    <lineage>
        <taxon>Bacteria</taxon>
        <taxon>Pseudomonadati</taxon>
        <taxon>Campylobacterota</taxon>
        <taxon>Epsilonproteobacteria</taxon>
        <taxon>Campylobacterales</taxon>
        <taxon>Sulfurovaceae</taxon>
        <taxon>Sulfurovum</taxon>
        <taxon>environmental samples</taxon>
    </lineage>
</organism>
<reference evidence="1" key="1">
    <citation type="submission" date="2020-01" db="EMBL/GenBank/DDBJ databases">
        <authorList>
            <person name="Meier V. D."/>
            <person name="Meier V D."/>
        </authorList>
    </citation>
    <scope>NUCLEOTIDE SEQUENCE</scope>
    <source>
        <strain evidence="1">HLG_WM_MAG_06</strain>
    </source>
</reference>
<dbReference type="AlphaFoldDB" id="A0A6S6SC20"/>
<gene>
    <name evidence="1" type="ORF">HELGO_WM34789</name>
</gene>
<proteinExistence type="predicted"/>
<dbReference type="EMBL" id="CACVAP010000036">
    <property type="protein sequence ID" value="CAA6802179.1"/>
    <property type="molecule type" value="Genomic_DNA"/>
</dbReference>
<sequence length="22" mass="2732">TIDEEGTFFYINAYREMWDSED</sequence>
<accession>A0A6S6SC20</accession>
<name>A0A6S6SC20_9BACT</name>
<feature type="non-terminal residue" evidence="1">
    <location>
        <position position="1"/>
    </location>
</feature>
<evidence type="ECO:0000313" key="1">
    <source>
        <dbReference type="EMBL" id="CAA6802179.1"/>
    </source>
</evidence>